<sequence length="163" mass="18487">MSSNLYAIIRLRGRVNVPHDVEYTLKLLRLHKKFHLVIYPRNTPGIEGMLQKVKDWVCWGEISCETLVELLRRRGRLVGGRKLDDEVAAIVLKNYGLEGGVLELAKAICEGKIILHKDKLLKPVFRLAPPRGGFKGSIKKPFGNNGETGYRGREIDSLIRKMI</sequence>
<dbReference type="Pfam" id="PF00327">
    <property type="entry name" value="Ribosomal_L30"/>
    <property type="match status" value="1"/>
</dbReference>
<organism evidence="7">
    <name type="scientific">Staphylothermus marinus</name>
    <dbReference type="NCBI Taxonomy" id="2280"/>
    <lineage>
        <taxon>Archaea</taxon>
        <taxon>Thermoproteota</taxon>
        <taxon>Thermoprotei</taxon>
        <taxon>Desulfurococcales</taxon>
        <taxon>Desulfurococcaceae</taxon>
        <taxon>Staphylothermus</taxon>
    </lineage>
</organism>
<evidence type="ECO:0000256" key="2">
    <source>
        <dbReference type="ARBA" id="ARBA00022980"/>
    </source>
</evidence>
<proteinExistence type="inferred from homology"/>
<reference evidence="7" key="1">
    <citation type="journal article" date="2020" name="mSystems">
        <title>Genome- and Community-Level Interaction Insights into Carbon Utilization and Element Cycling Functions of Hydrothermarchaeota in Hydrothermal Sediment.</title>
        <authorList>
            <person name="Zhou Z."/>
            <person name="Liu Y."/>
            <person name="Xu W."/>
            <person name="Pan J."/>
            <person name="Luo Z.H."/>
            <person name="Li M."/>
        </authorList>
    </citation>
    <scope>NUCLEOTIDE SEQUENCE [LARGE SCALE GENOMIC DNA]</scope>
    <source>
        <strain evidence="6">SpSt-638</strain>
        <strain evidence="7">SpSt-648</strain>
    </source>
</reference>
<dbReference type="InterPro" id="IPR005997">
    <property type="entry name" value="Ribosomal_uL30_arc"/>
</dbReference>
<dbReference type="InterPro" id="IPR039699">
    <property type="entry name" value="Ribosomal_uL30"/>
</dbReference>
<evidence type="ECO:0000256" key="4">
    <source>
        <dbReference type="HAMAP-Rule" id="MF_01371"/>
    </source>
</evidence>
<dbReference type="AlphaFoldDB" id="A0A7C4NQR2"/>
<comment type="caution">
    <text evidence="7">The sequence shown here is derived from an EMBL/GenBank/DDBJ whole genome shotgun (WGS) entry which is preliminary data.</text>
</comment>
<protein>
    <recommendedName>
        <fullName evidence="4">Large ribosomal subunit protein uL30</fullName>
    </recommendedName>
</protein>
<dbReference type="InterPro" id="IPR035808">
    <property type="entry name" value="Ribosomal_uL30_euk_arc"/>
</dbReference>
<dbReference type="EMBL" id="DTBP01000014">
    <property type="protein sequence ID" value="HGQ73813.1"/>
    <property type="molecule type" value="Genomic_DNA"/>
</dbReference>
<evidence type="ECO:0000256" key="3">
    <source>
        <dbReference type="ARBA" id="ARBA00023274"/>
    </source>
</evidence>
<evidence type="ECO:0000313" key="7">
    <source>
        <dbReference type="EMBL" id="HGQ73813.1"/>
    </source>
</evidence>
<dbReference type="GO" id="GO:0003735">
    <property type="term" value="F:structural constituent of ribosome"/>
    <property type="evidence" value="ECO:0007669"/>
    <property type="project" value="UniProtKB-UniRule"/>
</dbReference>
<dbReference type="PANTHER" id="PTHR11524:SF16">
    <property type="entry name" value="LARGE RIBOSOMAL SUBUNIT PROTEIN UL30"/>
    <property type="match status" value="1"/>
</dbReference>
<dbReference type="GO" id="GO:0022625">
    <property type="term" value="C:cytosolic large ribosomal subunit"/>
    <property type="evidence" value="ECO:0007669"/>
    <property type="project" value="UniProtKB-UniRule"/>
</dbReference>
<dbReference type="GO" id="GO:0000463">
    <property type="term" value="P:maturation of LSU-rRNA from tricistronic rRNA transcript (SSU-rRNA, 5.8S rRNA, LSU-rRNA)"/>
    <property type="evidence" value="ECO:0007669"/>
    <property type="project" value="TreeGrafter"/>
</dbReference>
<dbReference type="EMBL" id="DTBE01000046">
    <property type="protein sequence ID" value="HGQ59398.1"/>
    <property type="molecule type" value="Genomic_DNA"/>
</dbReference>
<dbReference type="NCBIfam" id="NF004711">
    <property type="entry name" value="PRK06049.1"/>
    <property type="match status" value="1"/>
</dbReference>
<dbReference type="Gene3D" id="3.30.1390.20">
    <property type="entry name" value="Ribosomal protein L30, ferredoxin-like fold domain"/>
    <property type="match status" value="1"/>
</dbReference>
<dbReference type="HAMAP" id="MF_01371_A">
    <property type="entry name" value="Ribosomal_uL30_A"/>
    <property type="match status" value="1"/>
</dbReference>
<accession>A0A7C4NQR2</accession>
<dbReference type="InterPro" id="IPR036919">
    <property type="entry name" value="Ribo_uL30_ferredoxin-like_sf"/>
</dbReference>
<evidence type="ECO:0000256" key="1">
    <source>
        <dbReference type="ARBA" id="ARBA00007594"/>
    </source>
</evidence>
<dbReference type="NCBIfam" id="TIGR01309">
    <property type="entry name" value="uL30_arch"/>
    <property type="match status" value="1"/>
</dbReference>
<dbReference type="CDD" id="cd01657">
    <property type="entry name" value="Ribosomal_L7_archeal_euk"/>
    <property type="match status" value="1"/>
</dbReference>
<dbReference type="PANTHER" id="PTHR11524">
    <property type="entry name" value="60S RIBOSOMAL PROTEIN L7"/>
    <property type="match status" value="1"/>
</dbReference>
<comment type="subunit">
    <text evidence="4">Part of the 50S ribosomal subunit.</text>
</comment>
<dbReference type="GO" id="GO:0003723">
    <property type="term" value="F:RNA binding"/>
    <property type="evidence" value="ECO:0007669"/>
    <property type="project" value="TreeGrafter"/>
</dbReference>
<dbReference type="GO" id="GO:0006412">
    <property type="term" value="P:translation"/>
    <property type="evidence" value="ECO:0007669"/>
    <property type="project" value="UniProtKB-UniRule"/>
</dbReference>
<comment type="similarity">
    <text evidence="1 4">Belongs to the universal ribosomal protein uL30 family.</text>
</comment>
<name>A0A7C4NQR2_STAMA</name>
<dbReference type="Gene3D" id="1.10.15.30">
    <property type="match status" value="1"/>
</dbReference>
<keyword evidence="2 4" id="KW-0689">Ribosomal protein</keyword>
<evidence type="ECO:0000259" key="5">
    <source>
        <dbReference type="Pfam" id="PF00327"/>
    </source>
</evidence>
<dbReference type="SUPFAM" id="SSF55129">
    <property type="entry name" value="Ribosomal protein L30p/L7e"/>
    <property type="match status" value="1"/>
</dbReference>
<gene>
    <name evidence="4" type="primary">rpl30</name>
    <name evidence="6" type="ORF">ENU09_01555</name>
    <name evidence="7" type="ORF">ENU20_01895</name>
</gene>
<evidence type="ECO:0000313" key="6">
    <source>
        <dbReference type="EMBL" id="HGQ59398.1"/>
    </source>
</evidence>
<keyword evidence="3 4" id="KW-0687">Ribonucleoprotein</keyword>
<feature type="domain" description="Large ribosomal subunit protein uL30-like ferredoxin-like fold" evidence="5">
    <location>
        <begin position="6"/>
        <end position="57"/>
    </location>
</feature>
<dbReference type="InterPro" id="IPR016082">
    <property type="entry name" value="Ribosomal_uL30_ferredoxin-like"/>
</dbReference>